<evidence type="ECO:0000313" key="2">
    <source>
        <dbReference type="Proteomes" id="UP000002892"/>
    </source>
</evidence>
<dbReference type="EMBL" id="CP003639">
    <property type="protein sequence ID" value="AFM40374.1"/>
    <property type="molecule type" value="Genomic_DNA"/>
</dbReference>
<gene>
    <name evidence="1" type="ordered locus">Desaci_1348</name>
</gene>
<name>I4D3K0_DESAJ</name>
<accession>I4D3K0</accession>
<reference evidence="1 2" key="1">
    <citation type="journal article" date="2012" name="J. Bacteriol.">
        <title>Complete genome sequences of Desulfosporosinus orientis DSM765T, Desulfosporosinus youngiae DSM17734T, Desulfosporosinus meridiei DSM13257T, and Desulfosporosinus acidiphilus DSM22704T.</title>
        <authorList>
            <person name="Pester M."/>
            <person name="Brambilla E."/>
            <person name="Alazard D."/>
            <person name="Rattei T."/>
            <person name="Weinmaier T."/>
            <person name="Han J."/>
            <person name="Lucas S."/>
            <person name="Lapidus A."/>
            <person name="Cheng J.F."/>
            <person name="Goodwin L."/>
            <person name="Pitluck S."/>
            <person name="Peters L."/>
            <person name="Ovchinnikova G."/>
            <person name="Teshima H."/>
            <person name="Detter J.C."/>
            <person name="Han C.S."/>
            <person name="Tapia R."/>
            <person name="Land M.L."/>
            <person name="Hauser L."/>
            <person name="Kyrpides N.C."/>
            <person name="Ivanova N.N."/>
            <person name="Pagani I."/>
            <person name="Huntmann M."/>
            <person name="Wei C.L."/>
            <person name="Davenport K.W."/>
            <person name="Daligault H."/>
            <person name="Chain P.S."/>
            <person name="Chen A."/>
            <person name="Mavromatis K."/>
            <person name="Markowitz V."/>
            <person name="Szeto E."/>
            <person name="Mikhailova N."/>
            <person name="Pati A."/>
            <person name="Wagner M."/>
            <person name="Woyke T."/>
            <person name="Ollivier B."/>
            <person name="Klenk H.P."/>
            <person name="Spring S."/>
            <person name="Loy A."/>
        </authorList>
    </citation>
    <scope>NUCLEOTIDE SEQUENCE [LARGE SCALE GENOMIC DNA]</scope>
    <source>
        <strain evidence="2">DSM 22704 / JCM 16185 / SJ4</strain>
    </source>
</reference>
<dbReference type="AlphaFoldDB" id="I4D3K0"/>
<protein>
    <submittedName>
        <fullName evidence="1">Uncharacterized protein</fullName>
    </submittedName>
</protein>
<organism evidence="1 2">
    <name type="scientific">Desulfosporosinus acidiphilus (strain DSM 22704 / JCM 16185 / SJ4)</name>
    <dbReference type="NCBI Taxonomy" id="646529"/>
    <lineage>
        <taxon>Bacteria</taxon>
        <taxon>Bacillati</taxon>
        <taxon>Bacillota</taxon>
        <taxon>Clostridia</taxon>
        <taxon>Eubacteriales</taxon>
        <taxon>Desulfitobacteriaceae</taxon>
        <taxon>Desulfosporosinus</taxon>
    </lineage>
</organism>
<evidence type="ECO:0000313" key="1">
    <source>
        <dbReference type="EMBL" id="AFM40374.1"/>
    </source>
</evidence>
<dbReference type="KEGG" id="dai:Desaci_1348"/>
<dbReference type="Proteomes" id="UP000002892">
    <property type="component" value="Chromosome"/>
</dbReference>
<proteinExistence type="predicted"/>
<dbReference type="STRING" id="646529.Desaci_1348"/>
<dbReference type="eggNOG" id="COG0491">
    <property type="taxonomic scope" value="Bacteria"/>
</dbReference>
<keyword evidence="2" id="KW-1185">Reference proteome</keyword>
<dbReference type="HOGENOM" id="CLU_2272811_0_0_9"/>
<sequence>MIIKGLNLENIYFAHFGKAKGASEILALNIELLEAYESIGQRVLASGGTTKELKESLLELFKGELANSRVKDRRQSLLKFFGLDMDLNSQGIYYYFNNLKKN</sequence>
<dbReference type="RefSeq" id="WP_014826381.1">
    <property type="nucleotide sequence ID" value="NC_018068.1"/>
</dbReference>